<dbReference type="CDD" id="cd00155">
    <property type="entry name" value="RasGEF"/>
    <property type="match status" value="1"/>
</dbReference>
<dbReference type="CDD" id="cd00201">
    <property type="entry name" value="WW"/>
    <property type="match status" value="4"/>
</dbReference>
<dbReference type="GO" id="GO:0007265">
    <property type="term" value="P:Ras protein signal transduction"/>
    <property type="evidence" value="ECO:0007669"/>
    <property type="project" value="TreeGrafter"/>
</dbReference>
<dbReference type="Proteomes" id="UP000439903">
    <property type="component" value="Unassembled WGS sequence"/>
</dbReference>
<feature type="region of interest" description="Disordered" evidence="5">
    <location>
        <begin position="794"/>
        <end position="882"/>
    </location>
</feature>
<feature type="compositionally biased region" description="Polar residues" evidence="5">
    <location>
        <begin position="113"/>
        <end position="131"/>
    </location>
</feature>
<dbReference type="Gene3D" id="2.30.30.40">
    <property type="entry name" value="SH3 Domains"/>
    <property type="match status" value="1"/>
</dbReference>
<evidence type="ECO:0000256" key="2">
    <source>
        <dbReference type="ARBA" id="ARBA00022658"/>
    </source>
</evidence>
<dbReference type="InterPro" id="IPR019804">
    <property type="entry name" value="Ras_G-nucl-exch_fac_CS"/>
</dbReference>
<dbReference type="Pfam" id="PF00018">
    <property type="entry name" value="SH3_1"/>
    <property type="match status" value="1"/>
</dbReference>
<dbReference type="PROSITE" id="PS50002">
    <property type="entry name" value="SH3"/>
    <property type="match status" value="1"/>
</dbReference>
<dbReference type="Pfam" id="PF25006">
    <property type="entry name" value="DUF7783"/>
    <property type="match status" value="1"/>
</dbReference>
<dbReference type="PROSITE" id="PS50212">
    <property type="entry name" value="RASGEF_NTER"/>
    <property type="match status" value="1"/>
</dbReference>
<protein>
    <submittedName>
        <fullName evidence="10">Ras GEF</fullName>
    </submittedName>
</protein>
<comment type="caution">
    <text evidence="10">The sequence shown here is derived from an EMBL/GenBank/DDBJ whole genome shotgun (WGS) entry which is preliminary data.</text>
</comment>
<dbReference type="PROSITE" id="PS50009">
    <property type="entry name" value="RASGEF_CAT"/>
    <property type="match status" value="1"/>
</dbReference>
<feature type="compositionally biased region" description="Polar residues" evidence="5">
    <location>
        <begin position="863"/>
        <end position="873"/>
    </location>
</feature>
<dbReference type="InterPro" id="IPR001202">
    <property type="entry name" value="WW_dom"/>
</dbReference>
<feature type="compositionally biased region" description="Polar residues" evidence="5">
    <location>
        <begin position="809"/>
        <end position="837"/>
    </location>
</feature>
<dbReference type="SMART" id="SM00456">
    <property type="entry name" value="WW"/>
    <property type="match status" value="4"/>
</dbReference>
<dbReference type="SUPFAM" id="SSF50044">
    <property type="entry name" value="SH3-domain"/>
    <property type="match status" value="1"/>
</dbReference>
<dbReference type="SUPFAM" id="SSF48366">
    <property type="entry name" value="Ras GEF"/>
    <property type="match status" value="1"/>
</dbReference>
<feature type="region of interest" description="Disordered" evidence="5">
    <location>
        <begin position="725"/>
        <end position="781"/>
    </location>
</feature>
<feature type="region of interest" description="Disordered" evidence="5">
    <location>
        <begin position="517"/>
        <end position="568"/>
    </location>
</feature>
<dbReference type="Gene3D" id="1.20.870.10">
    <property type="entry name" value="Son of sevenless (SoS) protein Chain: S domain 1"/>
    <property type="match status" value="1"/>
</dbReference>
<dbReference type="CDD" id="cd11883">
    <property type="entry name" value="SH3_Sdc25"/>
    <property type="match status" value="1"/>
</dbReference>
<dbReference type="InterPro" id="IPR056686">
    <property type="entry name" value="DUF7784"/>
</dbReference>
<evidence type="ECO:0000259" key="8">
    <source>
        <dbReference type="PROSITE" id="PS50020"/>
    </source>
</evidence>
<dbReference type="Pfam" id="PF00618">
    <property type="entry name" value="RasGEF_N"/>
    <property type="match status" value="1"/>
</dbReference>
<feature type="domain" description="WW" evidence="8">
    <location>
        <begin position="74"/>
        <end position="101"/>
    </location>
</feature>
<reference evidence="10 11" key="1">
    <citation type="journal article" date="2019" name="Environ. Microbiol.">
        <title>At the nexus of three kingdoms: the genome of the mycorrhizal fungus Gigaspora margarita provides insights into plant, endobacterial and fungal interactions.</title>
        <authorList>
            <person name="Venice F."/>
            <person name="Ghignone S."/>
            <person name="Salvioli di Fossalunga A."/>
            <person name="Amselem J."/>
            <person name="Novero M."/>
            <person name="Xianan X."/>
            <person name="Sedzielewska Toro K."/>
            <person name="Morin E."/>
            <person name="Lipzen A."/>
            <person name="Grigoriev I.V."/>
            <person name="Henrissat B."/>
            <person name="Martin F.M."/>
            <person name="Bonfante P."/>
        </authorList>
    </citation>
    <scope>NUCLEOTIDE SEQUENCE [LARGE SCALE GENOMIC DNA]</scope>
    <source>
        <strain evidence="10 11">BEG34</strain>
    </source>
</reference>
<feature type="compositionally biased region" description="Low complexity" evidence="5">
    <location>
        <begin position="838"/>
        <end position="847"/>
    </location>
</feature>
<dbReference type="PANTHER" id="PTHR23113">
    <property type="entry name" value="GUANINE NUCLEOTIDE EXCHANGE FACTOR"/>
    <property type="match status" value="1"/>
</dbReference>
<evidence type="ECO:0000259" key="9">
    <source>
        <dbReference type="PROSITE" id="PS50212"/>
    </source>
</evidence>
<feature type="domain" description="WW" evidence="8">
    <location>
        <begin position="145"/>
        <end position="179"/>
    </location>
</feature>
<feature type="compositionally biased region" description="Low complexity" evidence="5">
    <location>
        <begin position="548"/>
        <end position="568"/>
    </location>
</feature>
<dbReference type="GO" id="GO:0005886">
    <property type="term" value="C:plasma membrane"/>
    <property type="evidence" value="ECO:0007669"/>
    <property type="project" value="TreeGrafter"/>
</dbReference>
<feature type="domain" description="SH3" evidence="6">
    <location>
        <begin position="2"/>
        <end position="61"/>
    </location>
</feature>
<dbReference type="PROSITE" id="PS50020">
    <property type="entry name" value="WW_DOMAIN_2"/>
    <property type="match status" value="4"/>
</dbReference>
<feature type="compositionally biased region" description="Polar residues" evidence="5">
    <location>
        <begin position="728"/>
        <end position="775"/>
    </location>
</feature>
<name>A0A8H3X9Y4_GIGMA</name>
<dbReference type="PANTHER" id="PTHR23113:SF368">
    <property type="entry name" value="CELL DIVISION CONTROL PROTEIN 25"/>
    <property type="match status" value="1"/>
</dbReference>
<dbReference type="Gene3D" id="1.10.840.10">
    <property type="entry name" value="Ras guanine-nucleotide exchange factors catalytic domain"/>
    <property type="match status" value="1"/>
</dbReference>
<dbReference type="InterPro" id="IPR036964">
    <property type="entry name" value="RASGEF_cat_dom_sf"/>
</dbReference>
<feature type="domain" description="Ras-GEF" evidence="7">
    <location>
        <begin position="1089"/>
        <end position="1331"/>
    </location>
</feature>
<dbReference type="OrthoDB" id="546434at2759"/>
<organism evidence="10 11">
    <name type="scientific">Gigaspora margarita</name>
    <dbReference type="NCBI Taxonomy" id="4874"/>
    <lineage>
        <taxon>Eukaryota</taxon>
        <taxon>Fungi</taxon>
        <taxon>Fungi incertae sedis</taxon>
        <taxon>Mucoromycota</taxon>
        <taxon>Glomeromycotina</taxon>
        <taxon>Glomeromycetes</taxon>
        <taxon>Diversisporales</taxon>
        <taxon>Gigasporaceae</taxon>
        <taxon>Gigaspora</taxon>
    </lineage>
</organism>
<gene>
    <name evidence="10" type="ORF">F8M41_005915</name>
</gene>
<dbReference type="PRINTS" id="PR00452">
    <property type="entry name" value="SH3DOMAIN"/>
</dbReference>
<feature type="domain" description="N-terminal Ras-GEF" evidence="9">
    <location>
        <begin position="922"/>
        <end position="1052"/>
    </location>
</feature>
<dbReference type="InterPro" id="IPR056685">
    <property type="entry name" value="DUF7783"/>
</dbReference>
<dbReference type="GO" id="GO:0005085">
    <property type="term" value="F:guanyl-nucleotide exchange factor activity"/>
    <property type="evidence" value="ECO:0007669"/>
    <property type="project" value="UniProtKB-KW"/>
</dbReference>
<dbReference type="InterPro" id="IPR036020">
    <property type="entry name" value="WW_dom_sf"/>
</dbReference>
<accession>A0A8H3X9Y4</accession>
<dbReference type="Pfam" id="PF23518">
    <property type="entry name" value="WW_2"/>
    <property type="match status" value="1"/>
</dbReference>
<evidence type="ECO:0000256" key="5">
    <source>
        <dbReference type="SAM" id="MobiDB-lite"/>
    </source>
</evidence>
<dbReference type="SMART" id="SM00229">
    <property type="entry name" value="RasGEFN"/>
    <property type="match status" value="1"/>
</dbReference>
<dbReference type="InterPro" id="IPR057827">
    <property type="entry name" value="WW_fungi"/>
</dbReference>
<keyword evidence="1 4" id="KW-0728">SH3 domain</keyword>
<dbReference type="FunFam" id="2.30.30.40:FF:000072">
    <property type="entry name" value="Unconventional Myosin IB"/>
    <property type="match status" value="1"/>
</dbReference>
<dbReference type="Pfam" id="PF00617">
    <property type="entry name" value="RasGEF"/>
    <property type="match status" value="1"/>
</dbReference>
<dbReference type="CDD" id="cd06224">
    <property type="entry name" value="REM"/>
    <property type="match status" value="1"/>
</dbReference>
<evidence type="ECO:0000259" key="7">
    <source>
        <dbReference type="PROSITE" id="PS50009"/>
    </source>
</evidence>
<dbReference type="InterPro" id="IPR001895">
    <property type="entry name" value="RASGEF_cat_dom"/>
</dbReference>
<proteinExistence type="predicted"/>
<dbReference type="InterPro" id="IPR036028">
    <property type="entry name" value="SH3-like_dom_sf"/>
</dbReference>
<feature type="region of interest" description="Disordered" evidence="5">
    <location>
        <begin position="206"/>
        <end position="253"/>
    </location>
</feature>
<dbReference type="Gene3D" id="2.20.70.10">
    <property type="match status" value="4"/>
</dbReference>
<dbReference type="SMART" id="SM00326">
    <property type="entry name" value="SH3"/>
    <property type="match status" value="1"/>
</dbReference>
<feature type="domain" description="WW" evidence="8">
    <location>
        <begin position="244"/>
        <end position="277"/>
    </location>
</feature>
<dbReference type="Pfam" id="PF00397">
    <property type="entry name" value="WW"/>
    <property type="match status" value="2"/>
</dbReference>
<evidence type="ECO:0000256" key="4">
    <source>
        <dbReference type="PROSITE-ProRule" id="PRU00192"/>
    </source>
</evidence>
<evidence type="ECO:0000313" key="10">
    <source>
        <dbReference type="EMBL" id="KAF0428185.1"/>
    </source>
</evidence>
<dbReference type="InterPro" id="IPR008937">
    <property type="entry name" value="Ras-like_GEF"/>
</dbReference>
<dbReference type="InterPro" id="IPR001452">
    <property type="entry name" value="SH3_domain"/>
</dbReference>
<dbReference type="EMBL" id="WTPW01001572">
    <property type="protein sequence ID" value="KAF0428185.1"/>
    <property type="molecule type" value="Genomic_DNA"/>
</dbReference>
<evidence type="ECO:0000256" key="1">
    <source>
        <dbReference type="ARBA" id="ARBA00022443"/>
    </source>
</evidence>
<dbReference type="SMART" id="SM00147">
    <property type="entry name" value="RasGEF"/>
    <property type="match status" value="1"/>
</dbReference>
<dbReference type="InterPro" id="IPR000651">
    <property type="entry name" value="Ras-like_Gua-exchang_fac_N"/>
</dbReference>
<dbReference type="PROSITE" id="PS00720">
    <property type="entry name" value="RASGEF"/>
    <property type="match status" value="1"/>
</dbReference>
<feature type="compositionally biased region" description="Low complexity" evidence="5">
    <location>
        <begin position="218"/>
        <end position="233"/>
    </location>
</feature>
<dbReference type="SUPFAM" id="SSF51045">
    <property type="entry name" value="WW domain"/>
    <property type="match status" value="4"/>
</dbReference>
<dbReference type="PROSITE" id="PS01159">
    <property type="entry name" value="WW_DOMAIN_1"/>
    <property type="match status" value="1"/>
</dbReference>
<evidence type="ECO:0000259" key="6">
    <source>
        <dbReference type="PROSITE" id="PS50002"/>
    </source>
</evidence>
<evidence type="ECO:0000256" key="3">
    <source>
        <dbReference type="PROSITE-ProRule" id="PRU00168"/>
    </source>
</evidence>
<keyword evidence="11" id="KW-1185">Reference proteome</keyword>
<keyword evidence="2 3" id="KW-0344">Guanine-nucleotide releasing factor</keyword>
<sequence length="1348" mass="150705">MSSILFVKALYDFNSTDSSSLSFKKNDIIQVLTQLESGWWDGLCNGERGWFPSNYVTNLDDEDDISDDDKLADWIPQQTPDGVIFYYNTRTGESSWELPIDDNDKHIDDNSTARDSSSASLGNSNDTGTGVSSISSTISSFIKPRPLPENWITQSTEDGNTYFYLNTVTQEIRWTYPGDDFTSGNSDTVDDKDDEIVVNSEGIVEREVIDDDADRESTTSSRDSRLSTGTTSTVQQIPPQSTDEKLPPGWGKKTTPQGKVYYFNKTTEETTWSLDNIGEDGHLIKAGDVEALTDKLPPGWDKKISPRGKVYYFNETTQATTWSLDNIDEDGHLIKPDDDAVSFGAGAGSGDESPTNPLPPTPPPPPPITTATLPSLQKTIDQSIFIMQNFNEPYTWDSLSAAVYSAINNLTVAARENAKQEYQNCTNAIVESIRIMLYASGTVEKESPIIRQNRTLKTYHRHIMASLSKLVLSTKVASGVWPPPDAAQKMKNDADEVLVSVRQFVQAAENTVDIKPIDPKITESPTGGSWRGNNLAKLGSNGNKFPAPSISSSISSQDSTDSSGPSRSLTPDILASLEHFARTISKAIMLINNLIRKHTEIPQSSVTGNNAGFAPQLVTQTRQVVTHVGQFLSMVEDINLEDLDETSQGSINEFKIAKQALYNNIAGLVICAQSSTDPSLKSSIMDHIQISANVVEKSVKDVIIAAKFLMEEKDTQDQLRIQMRTPRRSNSPEVSRRTTTSIENDANDVTESTEIIDDQNGTPISPPTTTQTGLQTVPEDDVITTDSLTIVTDSNTINTTDDSDKLPTSPVSDGSSMTGGRSYMSGSSSQFRDNTTDSSSIQSYGSSQRTNTQSVVQPDHRSSSPPLANNPGGTRSPRSESSKVAKFFGEDVQSINQTRVQREDKPWFLKYDYDEAEIIFNMEKHVKGGTLNALVERLTMHDLLDSSFIATFLLTYRSFCTTEQFFDMLTKRFMIQAPDNLSSEQLELWQEKKQTPVRLRVFNIMKSWLENYYIDDKDSYCLERIREFAGTTMHEHMAFAAVSLIKVIDKRLQQRKDAVFKEMIPNNTMSPPPSIKPKNLKKIKFLDLDPLEIARQLTIIEAKLYNKIRPVECLNKAWSKETKEGEDGDGEEIAVNIKAMIVNSNQITGWVAESILNQKEIKKRCALIKHFVAVADKCRQLNNFNSLTAIISGLNSAPIHRLKRTWEMVNARTIQTLDNLNRIMNSTKNFNDYREMLHSVNPPCVPFLGVYLTDLTFIEDGNPDILKKNQQLINFSKRMKTADVIREIQQYQSVPYNLTPVQEIQIFIQSHLQDSRDVSDLYNTSLDMEPREREDEKIARLLQESGFL</sequence>
<feature type="compositionally biased region" description="Basic and acidic residues" evidence="5">
    <location>
        <begin position="102"/>
        <end position="112"/>
    </location>
</feature>
<feature type="domain" description="WW" evidence="8">
    <location>
        <begin position="294"/>
        <end position="327"/>
    </location>
</feature>
<feature type="region of interest" description="Disordered" evidence="5">
    <location>
        <begin position="340"/>
        <end position="370"/>
    </location>
</feature>
<feature type="region of interest" description="Disordered" evidence="5">
    <location>
        <begin position="97"/>
        <end position="134"/>
    </location>
</feature>
<evidence type="ECO:0000313" key="11">
    <source>
        <dbReference type="Proteomes" id="UP000439903"/>
    </source>
</evidence>
<feature type="compositionally biased region" description="Pro residues" evidence="5">
    <location>
        <begin position="356"/>
        <end position="368"/>
    </location>
</feature>
<dbReference type="InterPro" id="IPR023578">
    <property type="entry name" value="Ras_GEF_dom_sf"/>
</dbReference>
<dbReference type="Pfam" id="PF25008">
    <property type="entry name" value="DUF7784"/>
    <property type="match status" value="1"/>
</dbReference>